<evidence type="ECO:0000259" key="2">
    <source>
        <dbReference type="Pfam" id="PF13439"/>
    </source>
</evidence>
<keyword evidence="4" id="KW-1185">Reference proteome</keyword>
<dbReference type="InterPro" id="IPR001296">
    <property type="entry name" value="Glyco_trans_1"/>
</dbReference>
<dbReference type="OrthoDB" id="9790710at2"/>
<dbReference type="PANTHER" id="PTHR12526:SF636">
    <property type="entry name" value="BLL3647 PROTEIN"/>
    <property type="match status" value="1"/>
</dbReference>
<dbReference type="GO" id="GO:0016757">
    <property type="term" value="F:glycosyltransferase activity"/>
    <property type="evidence" value="ECO:0007669"/>
    <property type="project" value="TreeGrafter"/>
</dbReference>
<dbReference type="InterPro" id="IPR028098">
    <property type="entry name" value="Glyco_trans_4-like_N"/>
</dbReference>
<dbReference type="AlphaFoldDB" id="A0A2A4B7D3"/>
<dbReference type="RefSeq" id="WP_096342766.1">
    <property type="nucleotide sequence ID" value="NZ_NWMW01000001.1"/>
</dbReference>
<accession>A0A2A4B7D3</accession>
<dbReference type="Proteomes" id="UP000218366">
    <property type="component" value="Unassembled WGS sequence"/>
</dbReference>
<dbReference type="Pfam" id="PF13439">
    <property type="entry name" value="Glyco_transf_4"/>
    <property type="match status" value="1"/>
</dbReference>
<comment type="caution">
    <text evidence="3">The sequence shown here is derived from an EMBL/GenBank/DDBJ whole genome shotgun (WGS) entry which is preliminary data.</text>
</comment>
<sequence>MTIPSPAPAGHILSFAQTLKGGGVERVLLRLAGEWTARGRRVTLVIGDASGPLSAELSPGVTVVHGGGGGYGALVRAANGQVRALRPDLILCPGNHYTGVAALMRPFARAPIIAKLSNALEGTHRGLTDLGYRRWLRLHAAFLDHLVAMSPASAAEAHRVMRMPADRISVIANPPARRRTDAWPVALPPGRFVLGVGRLVPQKRWDRLVAAVPHLPPDVTLAILGEGGERAALMAQAAALGVAGRVLLPGHAADPLPAMAAAAVVALTSDHEGVPGVLREALGEGTPVVSSDSSVAIPELIDSPAKGTIVARDDAAALVAALNQWLAPGAVRPAPVRAAGDPAGDYLALFDDLVMRRRRGARR</sequence>
<evidence type="ECO:0000313" key="3">
    <source>
        <dbReference type="EMBL" id="PCD04371.1"/>
    </source>
</evidence>
<organism evidence="3 4">
    <name type="scientific">Sphingomonas spermidinifaciens</name>
    <dbReference type="NCBI Taxonomy" id="1141889"/>
    <lineage>
        <taxon>Bacteria</taxon>
        <taxon>Pseudomonadati</taxon>
        <taxon>Pseudomonadota</taxon>
        <taxon>Alphaproteobacteria</taxon>
        <taxon>Sphingomonadales</taxon>
        <taxon>Sphingomonadaceae</taxon>
        <taxon>Sphingomonas</taxon>
    </lineage>
</organism>
<evidence type="ECO:0000313" key="4">
    <source>
        <dbReference type="Proteomes" id="UP000218366"/>
    </source>
</evidence>
<dbReference type="Pfam" id="PF00534">
    <property type="entry name" value="Glycos_transf_1"/>
    <property type="match status" value="1"/>
</dbReference>
<dbReference type="SUPFAM" id="SSF53756">
    <property type="entry name" value="UDP-Glycosyltransferase/glycogen phosphorylase"/>
    <property type="match status" value="1"/>
</dbReference>
<dbReference type="EMBL" id="NWMW01000001">
    <property type="protein sequence ID" value="PCD04371.1"/>
    <property type="molecule type" value="Genomic_DNA"/>
</dbReference>
<reference evidence="3 4" key="1">
    <citation type="submission" date="2017-09" db="EMBL/GenBank/DDBJ databases">
        <title>Sphingomonas spermidinifaciens 9NM-10, whole genome shotgun sequence.</title>
        <authorList>
            <person name="Feng G."/>
            <person name="Zhu H."/>
        </authorList>
    </citation>
    <scope>NUCLEOTIDE SEQUENCE [LARGE SCALE GENOMIC DNA]</scope>
    <source>
        <strain evidence="3 4">9NM-10</strain>
    </source>
</reference>
<protein>
    <submittedName>
        <fullName evidence="3">Glycosyltransferase</fullName>
    </submittedName>
</protein>
<keyword evidence="3" id="KW-0808">Transferase</keyword>
<proteinExistence type="predicted"/>
<dbReference type="PANTHER" id="PTHR12526">
    <property type="entry name" value="GLYCOSYLTRANSFERASE"/>
    <property type="match status" value="1"/>
</dbReference>
<feature type="domain" description="Glycosyl transferase family 1" evidence="1">
    <location>
        <begin position="191"/>
        <end position="327"/>
    </location>
</feature>
<evidence type="ECO:0000259" key="1">
    <source>
        <dbReference type="Pfam" id="PF00534"/>
    </source>
</evidence>
<dbReference type="Gene3D" id="3.40.50.2000">
    <property type="entry name" value="Glycogen Phosphorylase B"/>
    <property type="match status" value="2"/>
</dbReference>
<name>A0A2A4B7D3_9SPHN</name>
<gene>
    <name evidence="3" type="ORF">COC42_08885</name>
</gene>
<feature type="domain" description="Glycosyltransferase subfamily 4-like N-terminal" evidence="2">
    <location>
        <begin position="22"/>
        <end position="173"/>
    </location>
</feature>